<evidence type="ECO:0000256" key="4">
    <source>
        <dbReference type="ARBA" id="ARBA00023180"/>
    </source>
</evidence>
<dbReference type="InterPro" id="IPR011042">
    <property type="entry name" value="6-blade_b-propeller_TolB-like"/>
</dbReference>
<name>A0ABR3YJC8_9PEZI</name>
<feature type="signal peptide" evidence="5">
    <location>
        <begin position="1"/>
        <end position="19"/>
    </location>
</feature>
<accession>A0ABR3YJC8</accession>
<reference evidence="6 7" key="1">
    <citation type="journal article" date="2024" name="IMA Fungus">
        <title>IMA Genome - F19 : A genome assembly and annotation guide to empower mycologists, including annotated draft genome sequences of Ceratocystis pirilliformis, Diaporthe australafricana, Fusarium ophioides, Paecilomyces lecythidis, and Sporothrix stenoceras.</title>
        <authorList>
            <person name="Aylward J."/>
            <person name="Wilson A.M."/>
            <person name="Visagie C.M."/>
            <person name="Spraker J."/>
            <person name="Barnes I."/>
            <person name="Buitendag C."/>
            <person name="Ceriani C."/>
            <person name="Del Mar Angel L."/>
            <person name="du Plessis D."/>
            <person name="Fuchs T."/>
            <person name="Gasser K."/>
            <person name="Kramer D."/>
            <person name="Li W."/>
            <person name="Munsamy K."/>
            <person name="Piso A."/>
            <person name="Price J.L."/>
            <person name="Sonnekus B."/>
            <person name="Thomas C."/>
            <person name="van der Nest A."/>
            <person name="van Dijk A."/>
            <person name="van Heerden A."/>
            <person name="van Vuuren N."/>
            <person name="Yilmaz N."/>
            <person name="Duong T.A."/>
            <person name="van der Merwe N.A."/>
            <person name="Wingfield M.J."/>
            <person name="Wingfield B.D."/>
        </authorList>
    </citation>
    <scope>NUCLEOTIDE SEQUENCE [LARGE SCALE GENOMIC DNA]</scope>
    <source>
        <strain evidence="6 7">CMW 5346</strain>
    </source>
</reference>
<organism evidence="6 7">
    <name type="scientific">Sporothrix stenoceras</name>
    <dbReference type="NCBI Taxonomy" id="5173"/>
    <lineage>
        <taxon>Eukaryota</taxon>
        <taxon>Fungi</taxon>
        <taxon>Dikarya</taxon>
        <taxon>Ascomycota</taxon>
        <taxon>Pezizomycotina</taxon>
        <taxon>Sordariomycetes</taxon>
        <taxon>Sordariomycetidae</taxon>
        <taxon>Ophiostomatales</taxon>
        <taxon>Ophiostomataceae</taxon>
        <taxon>Sporothrix</taxon>
    </lineage>
</organism>
<evidence type="ECO:0000313" key="7">
    <source>
        <dbReference type="Proteomes" id="UP001583186"/>
    </source>
</evidence>
<keyword evidence="5" id="KW-0732">Signal</keyword>
<dbReference type="EMBL" id="JAWCUI010000096">
    <property type="protein sequence ID" value="KAL1888288.1"/>
    <property type="molecule type" value="Genomic_DNA"/>
</dbReference>
<dbReference type="PRINTS" id="PR01785">
    <property type="entry name" value="PARAOXONASE"/>
</dbReference>
<evidence type="ECO:0000256" key="2">
    <source>
        <dbReference type="ARBA" id="ARBA00022801"/>
    </source>
</evidence>
<dbReference type="InterPro" id="IPR002640">
    <property type="entry name" value="Arylesterase"/>
</dbReference>
<dbReference type="Gene3D" id="2.120.10.30">
    <property type="entry name" value="TolB, C-terminal domain"/>
    <property type="match status" value="1"/>
</dbReference>
<dbReference type="PANTHER" id="PTHR11799">
    <property type="entry name" value="PARAOXONASE"/>
    <property type="match status" value="1"/>
</dbReference>
<sequence>MGLFSTRRAAGAVLVAVSAIVLRPELVGHVTIDKLGKLQQWGDSAPLNNGACVVEYAANACEDVVVHFDSSTVFAACGDPRGRTKWYPPAGQRDAAGRSEASFREQLFKHDIKTGKSTELEIKGVEGDFVTHGIDVWPSADDPSIVHIFAVRHTRAGDSVSIFVHRLGSDVVTLLKDAKHSNIYTANGVAATGPFEFYMTNDHYFFFDPWRTLEEKFGPWSWATNVQYCDASKEATVCKTVAGPYPAANGIAVWEDKLFVGDSQNGTLRVFQQHPNHDVQYLSQVELGAAADNIKVDPSTGDLIVAIFPTVENLPEYLANIEKLGKTLRVPAATLRLPKANGYTPELLYFDDGGVVSDMTAMAIDPFNNVLIGAAVLQYGGFSVCKIGHTKSA</sequence>
<gene>
    <name evidence="6" type="ORF">Sste5346_009680</name>
</gene>
<dbReference type="PANTHER" id="PTHR11799:SF12">
    <property type="entry name" value="PARAOXONASE-RELATED"/>
    <property type="match status" value="1"/>
</dbReference>
<dbReference type="Proteomes" id="UP001583186">
    <property type="component" value="Unassembled WGS sequence"/>
</dbReference>
<keyword evidence="2" id="KW-0378">Hydrolase</keyword>
<protein>
    <submittedName>
        <fullName evidence="6">Uncharacterized protein</fullName>
    </submittedName>
</protein>
<evidence type="ECO:0000256" key="3">
    <source>
        <dbReference type="ARBA" id="ARBA00023157"/>
    </source>
</evidence>
<comment type="caution">
    <text evidence="6">The sequence shown here is derived from an EMBL/GenBank/DDBJ whole genome shotgun (WGS) entry which is preliminary data.</text>
</comment>
<dbReference type="InterPro" id="IPR051288">
    <property type="entry name" value="Serum_paraoxonase/arylesterase"/>
</dbReference>
<keyword evidence="7" id="KW-1185">Reference proteome</keyword>
<keyword evidence="4" id="KW-0325">Glycoprotein</keyword>
<evidence type="ECO:0000256" key="5">
    <source>
        <dbReference type="SAM" id="SignalP"/>
    </source>
</evidence>
<proteinExistence type="inferred from homology"/>
<evidence type="ECO:0000313" key="6">
    <source>
        <dbReference type="EMBL" id="KAL1888288.1"/>
    </source>
</evidence>
<feature type="chain" id="PRO_5046303021" evidence="5">
    <location>
        <begin position="20"/>
        <end position="393"/>
    </location>
</feature>
<evidence type="ECO:0000256" key="1">
    <source>
        <dbReference type="ARBA" id="ARBA00008595"/>
    </source>
</evidence>
<keyword evidence="3" id="KW-1015">Disulfide bond</keyword>
<comment type="similarity">
    <text evidence="1">Belongs to the paraoxonase family.</text>
</comment>
<dbReference type="Pfam" id="PF01731">
    <property type="entry name" value="Arylesterase"/>
    <property type="match status" value="1"/>
</dbReference>
<dbReference type="SUPFAM" id="SSF63829">
    <property type="entry name" value="Calcium-dependent phosphotriesterase"/>
    <property type="match status" value="1"/>
</dbReference>